<keyword evidence="3" id="KW-1185">Reference proteome</keyword>
<accession>A0A9P4N4F2</accession>
<evidence type="ECO:0000313" key="3">
    <source>
        <dbReference type="Proteomes" id="UP000800093"/>
    </source>
</evidence>
<feature type="compositionally biased region" description="Gly residues" evidence="1">
    <location>
        <begin position="44"/>
        <end position="54"/>
    </location>
</feature>
<proteinExistence type="predicted"/>
<feature type="region of interest" description="Disordered" evidence="1">
    <location>
        <begin position="71"/>
        <end position="109"/>
    </location>
</feature>
<dbReference type="AlphaFoldDB" id="A0A9P4N4F2"/>
<dbReference type="EMBL" id="ML986604">
    <property type="protein sequence ID" value="KAF2265632.1"/>
    <property type="molecule type" value="Genomic_DNA"/>
</dbReference>
<organism evidence="2 3">
    <name type="scientific">Lojkania enalia</name>
    <dbReference type="NCBI Taxonomy" id="147567"/>
    <lineage>
        <taxon>Eukaryota</taxon>
        <taxon>Fungi</taxon>
        <taxon>Dikarya</taxon>
        <taxon>Ascomycota</taxon>
        <taxon>Pezizomycotina</taxon>
        <taxon>Dothideomycetes</taxon>
        <taxon>Pleosporomycetidae</taxon>
        <taxon>Pleosporales</taxon>
        <taxon>Pleosporales incertae sedis</taxon>
        <taxon>Lojkania</taxon>
    </lineage>
</organism>
<evidence type="ECO:0000313" key="2">
    <source>
        <dbReference type="EMBL" id="KAF2265632.1"/>
    </source>
</evidence>
<feature type="region of interest" description="Disordered" evidence="1">
    <location>
        <begin position="1"/>
        <end position="57"/>
    </location>
</feature>
<protein>
    <submittedName>
        <fullName evidence="2">Uncharacterized protein</fullName>
    </submittedName>
</protein>
<reference evidence="3" key="1">
    <citation type="journal article" date="2020" name="Stud. Mycol.">
        <title>101 Dothideomycetes genomes: A test case for predicting lifestyles and emergence of pathogens.</title>
        <authorList>
            <person name="Haridas S."/>
            <person name="Albert R."/>
            <person name="Binder M."/>
            <person name="Bloem J."/>
            <person name="LaButti K."/>
            <person name="Salamov A."/>
            <person name="Andreopoulos B."/>
            <person name="Baker S."/>
            <person name="Barry K."/>
            <person name="Bills G."/>
            <person name="Bluhm B."/>
            <person name="Cannon C."/>
            <person name="Castanera R."/>
            <person name="Culley D."/>
            <person name="Daum C."/>
            <person name="Ezra D."/>
            <person name="Gonzalez J."/>
            <person name="Henrissat B."/>
            <person name="Kuo A."/>
            <person name="Liang C."/>
            <person name="Lipzen A."/>
            <person name="Lutzoni F."/>
            <person name="Magnuson J."/>
            <person name="Mondo S."/>
            <person name="Nolan M."/>
            <person name="Ohm R."/>
            <person name="Pangilinan J."/>
            <person name="Park H.-J."/>
            <person name="Ramirez L."/>
            <person name="Alfaro M."/>
            <person name="Sun H."/>
            <person name="Tritt A."/>
            <person name="Yoshinaga Y."/>
            <person name="Zwiers L.-H."/>
            <person name="Turgeon B."/>
            <person name="Goodwin S."/>
            <person name="Spatafora J."/>
            <person name="Crous P."/>
            <person name="Grigoriev I."/>
        </authorList>
    </citation>
    <scope>NUCLEOTIDE SEQUENCE [LARGE SCALE GENOMIC DNA]</scope>
    <source>
        <strain evidence="3">CBS 304.66</strain>
    </source>
</reference>
<sequence length="127" mass="13483">MRDLPAAQFRRRVKQNGNGPRYGRRRRSGAEKRALVRKEADGRGVQGGPGGHFSGGMVTWARRSPQLMSVTGLRGRGPRASAADPNDPSHCIPSTALPESAEPNPGPRAADSLLAVSAAAAIYVERT</sequence>
<name>A0A9P4N4F2_9PLEO</name>
<gene>
    <name evidence="2" type="ORF">CC78DRAFT_579131</name>
</gene>
<dbReference type="Proteomes" id="UP000800093">
    <property type="component" value="Unassembled WGS sequence"/>
</dbReference>
<comment type="caution">
    <text evidence="2">The sequence shown here is derived from an EMBL/GenBank/DDBJ whole genome shotgun (WGS) entry which is preliminary data.</text>
</comment>
<evidence type="ECO:0000256" key="1">
    <source>
        <dbReference type="SAM" id="MobiDB-lite"/>
    </source>
</evidence>
<feature type="compositionally biased region" description="Basic and acidic residues" evidence="1">
    <location>
        <begin position="28"/>
        <end position="42"/>
    </location>
</feature>